<feature type="coiled-coil region" evidence="1">
    <location>
        <begin position="116"/>
        <end position="150"/>
    </location>
</feature>
<dbReference type="Proteomes" id="UP000296049">
    <property type="component" value="Unassembled WGS sequence"/>
</dbReference>
<keyword evidence="3" id="KW-1185">Reference proteome</keyword>
<evidence type="ECO:0000256" key="1">
    <source>
        <dbReference type="SAM" id="Coils"/>
    </source>
</evidence>
<keyword evidence="1" id="KW-0175">Coiled coil</keyword>
<protein>
    <submittedName>
        <fullName evidence="2">Centromeric protein E</fullName>
    </submittedName>
</protein>
<gene>
    <name evidence="2" type="ORF">Anapl_18209</name>
</gene>
<proteinExistence type="predicted"/>
<organism evidence="2 3">
    <name type="scientific">Anas platyrhynchos</name>
    <name type="common">Mallard</name>
    <name type="synonym">Anas boschas</name>
    <dbReference type="NCBI Taxonomy" id="8839"/>
    <lineage>
        <taxon>Eukaryota</taxon>
        <taxon>Metazoa</taxon>
        <taxon>Chordata</taxon>
        <taxon>Craniata</taxon>
        <taxon>Vertebrata</taxon>
        <taxon>Euteleostomi</taxon>
        <taxon>Archelosauria</taxon>
        <taxon>Archosauria</taxon>
        <taxon>Dinosauria</taxon>
        <taxon>Saurischia</taxon>
        <taxon>Theropoda</taxon>
        <taxon>Coelurosauria</taxon>
        <taxon>Aves</taxon>
        <taxon>Neognathae</taxon>
        <taxon>Galloanserae</taxon>
        <taxon>Anseriformes</taxon>
        <taxon>Anatidae</taxon>
        <taxon>Anatinae</taxon>
        <taxon>Anas</taxon>
    </lineage>
</organism>
<evidence type="ECO:0000313" key="2">
    <source>
        <dbReference type="EMBL" id="EOA92609.1"/>
    </source>
</evidence>
<name>R0KTV8_ANAPL</name>
<sequence>MMSRSKEEDLNSQKAVIAAILTQLSPEQNKQVKRLQMENEKINTHFQRLLDRLKFQFRHLCSKKMEYHATVNKYAMELLEEKRKQDQLQAQIRCLKEFHLNQKEIPARVVNIGEVLQSLHLDAENIIKDIAEMESELLSIEAELQKEESAGKETARFWKACSGLHCDAEELKEALRKDNERLLQVIKFWTAKVKVNELNE</sequence>
<accession>R0KTV8</accession>
<dbReference type="EMBL" id="KB820850">
    <property type="protein sequence ID" value="EOA92609.1"/>
    <property type="molecule type" value="Genomic_DNA"/>
</dbReference>
<evidence type="ECO:0000313" key="3">
    <source>
        <dbReference type="Proteomes" id="UP000296049"/>
    </source>
</evidence>
<reference evidence="3" key="1">
    <citation type="journal article" date="2013" name="Nat. Genet.">
        <title>The duck genome and transcriptome provide insight into an avian influenza virus reservoir species.</title>
        <authorList>
            <person name="Huang Y."/>
            <person name="Li Y."/>
            <person name="Burt D.W."/>
            <person name="Chen H."/>
            <person name="Zhang Y."/>
            <person name="Qian W."/>
            <person name="Kim H."/>
            <person name="Gan S."/>
            <person name="Zhao Y."/>
            <person name="Li J."/>
            <person name="Yi K."/>
            <person name="Feng H."/>
            <person name="Zhu P."/>
            <person name="Li B."/>
            <person name="Liu Q."/>
            <person name="Fairley S."/>
            <person name="Magor K.E."/>
            <person name="Du Z."/>
            <person name="Hu X."/>
            <person name="Goodman L."/>
            <person name="Tafer H."/>
            <person name="Vignal A."/>
            <person name="Lee T."/>
            <person name="Kim K.W."/>
            <person name="Sheng Z."/>
            <person name="An Y."/>
            <person name="Searle S."/>
            <person name="Herrero J."/>
            <person name="Groenen M.A."/>
            <person name="Crooijmans R.P."/>
            <person name="Faraut T."/>
            <person name="Cai Q."/>
            <person name="Webster R.G."/>
            <person name="Aldridge J.R."/>
            <person name="Warren W.C."/>
            <person name="Bartschat S."/>
            <person name="Kehr S."/>
            <person name="Marz M."/>
            <person name="Stadler P.F."/>
            <person name="Smith J."/>
            <person name="Kraus R.H."/>
            <person name="Zhao Y."/>
            <person name="Ren L."/>
            <person name="Fei J."/>
            <person name="Morisson M."/>
            <person name="Kaiser P."/>
            <person name="Griffin D.K."/>
            <person name="Rao M."/>
            <person name="Pitel F."/>
            <person name="Wang J."/>
            <person name="Li N."/>
        </authorList>
    </citation>
    <scope>NUCLEOTIDE SEQUENCE [LARGE SCALE GENOMIC DNA]</scope>
</reference>
<dbReference type="AlphaFoldDB" id="R0KTV8"/>
<feature type="coiled-coil region" evidence="1">
    <location>
        <begin position="32"/>
        <end position="91"/>
    </location>
</feature>